<evidence type="ECO:0000256" key="6">
    <source>
        <dbReference type="ARBA" id="ARBA00022873"/>
    </source>
</evidence>
<dbReference type="AlphaFoldDB" id="A0A2B7YNU1"/>
<evidence type="ECO:0000256" key="2">
    <source>
        <dbReference type="ARBA" id="ARBA00001961"/>
    </source>
</evidence>
<evidence type="ECO:0000256" key="1">
    <source>
        <dbReference type="ARBA" id="ARBA00001954"/>
    </source>
</evidence>
<keyword evidence="8" id="KW-0560">Oxidoreductase</keyword>
<name>A0A2B7YNU1_POLH7</name>
<keyword evidence="7 11" id="KW-0223">Dioxygenase</keyword>
<dbReference type="Gene3D" id="3.60.130.10">
    <property type="entry name" value="Clavaminate synthase-like"/>
    <property type="match status" value="1"/>
</dbReference>
<evidence type="ECO:0000256" key="8">
    <source>
        <dbReference type="ARBA" id="ARBA00023002"/>
    </source>
</evidence>
<protein>
    <submittedName>
        <fullName evidence="11">Trimethyllysine dioxygenase</fullName>
    </submittedName>
</protein>
<dbReference type="Pfam" id="PF02668">
    <property type="entry name" value="TauD"/>
    <property type="match status" value="1"/>
</dbReference>
<gene>
    <name evidence="11" type="ORF">AJ80_02568</name>
</gene>
<feature type="domain" description="TauD/TfdA-like" evidence="10">
    <location>
        <begin position="13"/>
        <end position="253"/>
    </location>
</feature>
<organism evidence="11 12">
    <name type="scientific">Polytolypa hystricis (strain UAMH7299)</name>
    <dbReference type="NCBI Taxonomy" id="1447883"/>
    <lineage>
        <taxon>Eukaryota</taxon>
        <taxon>Fungi</taxon>
        <taxon>Dikarya</taxon>
        <taxon>Ascomycota</taxon>
        <taxon>Pezizomycotina</taxon>
        <taxon>Eurotiomycetes</taxon>
        <taxon>Eurotiomycetidae</taxon>
        <taxon>Onygenales</taxon>
        <taxon>Onygenales incertae sedis</taxon>
        <taxon>Polytolypa</taxon>
    </lineage>
</organism>
<dbReference type="FunFam" id="3.60.130.10:FF:000001">
    <property type="entry name" value="Trimethyllysine dioxygenase, mitochondrial"/>
    <property type="match status" value="1"/>
</dbReference>
<dbReference type="Proteomes" id="UP000224634">
    <property type="component" value="Unassembled WGS sequence"/>
</dbReference>
<dbReference type="OrthoDB" id="408743at2759"/>
<dbReference type="InterPro" id="IPR050411">
    <property type="entry name" value="AlphaKG_dependent_hydroxylases"/>
</dbReference>
<dbReference type="GO" id="GO:0005506">
    <property type="term" value="F:iron ion binding"/>
    <property type="evidence" value="ECO:0007669"/>
    <property type="project" value="InterPro"/>
</dbReference>
<evidence type="ECO:0000313" key="12">
    <source>
        <dbReference type="Proteomes" id="UP000224634"/>
    </source>
</evidence>
<comment type="cofactor">
    <cofactor evidence="2">
        <name>L-ascorbate</name>
        <dbReference type="ChEBI" id="CHEBI:38290"/>
    </cofactor>
</comment>
<dbReference type="InterPro" id="IPR042098">
    <property type="entry name" value="TauD-like_sf"/>
</dbReference>
<dbReference type="CDD" id="cd00250">
    <property type="entry name" value="CAS_like"/>
    <property type="match status" value="1"/>
</dbReference>
<keyword evidence="6" id="KW-0124">Carnitine biosynthesis</keyword>
<comment type="cofactor">
    <cofactor evidence="1">
        <name>Fe(2+)</name>
        <dbReference type="ChEBI" id="CHEBI:29033"/>
    </cofactor>
</comment>
<comment type="caution">
    <text evidence="11">The sequence shown here is derived from an EMBL/GenBank/DDBJ whole genome shotgun (WGS) entry which is preliminary data.</text>
</comment>
<dbReference type="InterPro" id="IPR003819">
    <property type="entry name" value="TauD/TfdA-like"/>
</dbReference>
<evidence type="ECO:0000256" key="7">
    <source>
        <dbReference type="ARBA" id="ARBA00022964"/>
    </source>
</evidence>
<dbReference type="GO" id="GO:0050353">
    <property type="term" value="F:trimethyllysine dioxygenase activity"/>
    <property type="evidence" value="ECO:0007669"/>
    <property type="project" value="InterPro"/>
</dbReference>
<accession>A0A2B7YNU1</accession>
<dbReference type="InterPro" id="IPR012776">
    <property type="entry name" value="Trimethyllysine_dOase"/>
</dbReference>
<keyword evidence="5" id="KW-0479">Metal-binding</keyword>
<dbReference type="SUPFAM" id="SSF51197">
    <property type="entry name" value="Clavaminate synthase-like"/>
    <property type="match status" value="1"/>
</dbReference>
<evidence type="ECO:0000256" key="5">
    <source>
        <dbReference type="ARBA" id="ARBA00022723"/>
    </source>
</evidence>
<evidence type="ECO:0000256" key="9">
    <source>
        <dbReference type="ARBA" id="ARBA00023004"/>
    </source>
</evidence>
<dbReference type="GO" id="GO:0005739">
    <property type="term" value="C:mitochondrion"/>
    <property type="evidence" value="ECO:0007669"/>
    <property type="project" value="TreeGrafter"/>
</dbReference>
<comment type="pathway">
    <text evidence="3">Amine and polyamine biosynthesis; carnitine biosynthesis.</text>
</comment>
<keyword evidence="9" id="KW-0408">Iron</keyword>
<evidence type="ECO:0000259" key="10">
    <source>
        <dbReference type="Pfam" id="PF02668"/>
    </source>
</evidence>
<keyword evidence="12" id="KW-1185">Reference proteome</keyword>
<sequence>MEQVPLNPSRYPTVDYEEVMNSDEGVRKWTDNIYRWGFSLVDGSPATPEATEKLLERIAFIRHTHYGGFWDFTSDLSMKDMAYTTQELGAHTDTTYFTEPAGLQMFHVLSHTGGSGGASLLVDGFAAAQTLYREDPDAYNSLKTVLVNAHASGNEDVCIQPAAPFPILSHHPVTKELCRVQWNIEDRAARMDVDAATLVKWYDAARKFNEVLKRESMERWFQLKPGSPMIFDNWRMLHGRSEFTGKRRVCGAYINRDDFISRYLLLNKGREEVLGKI</sequence>
<dbReference type="UniPathway" id="UPA00118"/>
<evidence type="ECO:0000313" key="11">
    <source>
        <dbReference type="EMBL" id="PGH23316.1"/>
    </source>
</evidence>
<reference evidence="11 12" key="1">
    <citation type="submission" date="2017-10" db="EMBL/GenBank/DDBJ databases">
        <title>Comparative genomics in systemic dimorphic fungi from Ajellomycetaceae.</title>
        <authorList>
            <person name="Munoz J.F."/>
            <person name="Mcewen J.G."/>
            <person name="Clay O.K."/>
            <person name="Cuomo C.A."/>
        </authorList>
    </citation>
    <scope>NUCLEOTIDE SEQUENCE [LARGE SCALE GENOMIC DNA]</scope>
    <source>
        <strain evidence="11 12">UAMH7299</strain>
    </source>
</reference>
<dbReference type="EMBL" id="PDNA01000025">
    <property type="protein sequence ID" value="PGH23316.1"/>
    <property type="molecule type" value="Genomic_DNA"/>
</dbReference>
<dbReference type="PANTHER" id="PTHR10696:SF51">
    <property type="entry name" value="TRIMETHYLLYSINE DIOXYGENASE, MITOCHONDRIAL"/>
    <property type="match status" value="1"/>
</dbReference>
<proteinExistence type="inferred from homology"/>
<comment type="similarity">
    <text evidence="4">Belongs to the gamma-BBH/TMLD family.</text>
</comment>
<dbReference type="GO" id="GO:0045329">
    <property type="term" value="P:carnitine biosynthetic process"/>
    <property type="evidence" value="ECO:0007669"/>
    <property type="project" value="UniProtKB-UniPathway"/>
</dbReference>
<dbReference type="PANTHER" id="PTHR10696">
    <property type="entry name" value="GAMMA-BUTYROBETAINE HYDROXYLASE-RELATED"/>
    <property type="match status" value="1"/>
</dbReference>
<dbReference type="STRING" id="1447883.A0A2B7YNU1"/>
<evidence type="ECO:0000256" key="3">
    <source>
        <dbReference type="ARBA" id="ARBA00005022"/>
    </source>
</evidence>
<dbReference type="NCBIfam" id="TIGR02410">
    <property type="entry name" value="carnitine_TMLD"/>
    <property type="match status" value="1"/>
</dbReference>
<evidence type="ECO:0000256" key="4">
    <source>
        <dbReference type="ARBA" id="ARBA00008654"/>
    </source>
</evidence>